<sequence>MQALISVIFLTRHGPKEDRITQRSRNESGHGFRAEVVVGRVTHNGTWNFPAVAMNLTRHHPAKITPRMSPSNRCVTRPDSKSAGALAMAQSTYGPNAKGLWVKLGLVPAPYPVYIR</sequence>
<organism evidence="1 2">
    <name type="scientific">Lasiodiplodia mahajangana</name>
    <dbReference type="NCBI Taxonomy" id="1108764"/>
    <lineage>
        <taxon>Eukaryota</taxon>
        <taxon>Fungi</taxon>
        <taxon>Dikarya</taxon>
        <taxon>Ascomycota</taxon>
        <taxon>Pezizomycotina</taxon>
        <taxon>Dothideomycetes</taxon>
        <taxon>Dothideomycetes incertae sedis</taxon>
        <taxon>Botryosphaeriales</taxon>
        <taxon>Botryosphaeriaceae</taxon>
        <taxon>Lasiodiplodia</taxon>
    </lineage>
</organism>
<comment type="caution">
    <text evidence="1">The sequence shown here is derived from an EMBL/GenBank/DDBJ whole genome shotgun (WGS) entry which is preliminary data.</text>
</comment>
<name>A0ACC2JE79_9PEZI</name>
<reference evidence="1" key="1">
    <citation type="submission" date="2022-12" db="EMBL/GenBank/DDBJ databases">
        <title>Genome Sequence of Lasiodiplodia mahajangana.</title>
        <authorList>
            <person name="Buettner E."/>
        </authorList>
    </citation>
    <scope>NUCLEOTIDE SEQUENCE</scope>
    <source>
        <strain evidence="1">VT137</strain>
    </source>
</reference>
<accession>A0ACC2JE79</accession>
<proteinExistence type="predicted"/>
<dbReference type="EMBL" id="JAPUUL010002154">
    <property type="protein sequence ID" value="KAJ8125838.1"/>
    <property type="molecule type" value="Genomic_DNA"/>
</dbReference>
<protein>
    <submittedName>
        <fullName evidence="1">Uncharacterized protein</fullName>
    </submittedName>
</protein>
<gene>
    <name evidence="1" type="ORF">O1611_g7799</name>
</gene>
<evidence type="ECO:0000313" key="2">
    <source>
        <dbReference type="Proteomes" id="UP001153332"/>
    </source>
</evidence>
<keyword evidence="2" id="KW-1185">Reference proteome</keyword>
<evidence type="ECO:0000313" key="1">
    <source>
        <dbReference type="EMBL" id="KAJ8125838.1"/>
    </source>
</evidence>
<dbReference type="Proteomes" id="UP001153332">
    <property type="component" value="Unassembled WGS sequence"/>
</dbReference>